<gene>
    <name evidence="1" type="ORF">PanWU01x14_036740</name>
</gene>
<protein>
    <submittedName>
        <fullName evidence="1">Uncharacterized protein</fullName>
    </submittedName>
</protein>
<sequence>MPYTSSFFCLSFHPKKLILIVLPKINFSSLPVMVRMPKLTTNQSQIKSNEEALHSQLFYLCSSRSSMAFMEWASKS</sequence>
<comment type="caution">
    <text evidence="1">The sequence shown here is derived from an EMBL/GenBank/DDBJ whole genome shotgun (WGS) entry which is preliminary data.</text>
</comment>
<dbReference type="OrthoDB" id="10311331at2759"/>
<dbReference type="Proteomes" id="UP000237105">
    <property type="component" value="Unassembled WGS sequence"/>
</dbReference>
<reference evidence="2" key="1">
    <citation type="submission" date="2016-06" db="EMBL/GenBank/DDBJ databases">
        <title>Parallel loss of symbiosis genes in relatives of nitrogen-fixing non-legume Parasponia.</title>
        <authorList>
            <person name="Van Velzen R."/>
            <person name="Holmer R."/>
            <person name="Bu F."/>
            <person name="Rutten L."/>
            <person name="Van Zeijl A."/>
            <person name="Liu W."/>
            <person name="Santuari L."/>
            <person name="Cao Q."/>
            <person name="Sharma T."/>
            <person name="Shen D."/>
            <person name="Roswanjaya Y."/>
            <person name="Wardhani T."/>
            <person name="Kalhor M.S."/>
            <person name="Jansen J."/>
            <person name="Van den Hoogen J."/>
            <person name="Gungor B."/>
            <person name="Hartog M."/>
            <person name="Hontelez J."/>
            <person name="Verver J."/>
            <person name="Yang W.-C."/>
            <person name="Schijlen E."/>
            <person name="Repin R."/>
            <person name="Schilthuizen M."/>
            <person name="Schranz E."/>
            <person name="Heidstra R."/>
            <person name="Miyata K."/>
            <person name="Fedorova E."/>
            <person name="Kohlen W."/>
            <person name="Bisseling T."/>
            <person name="Smit S."/>
            <person name="Geurts R."/>
        </authorList>
    </citation>
    <scope>NUCLEOTIDE SEQUENCE [LARGE SCALE GENOMIC DNA]</scope>
    <source>
        <strain evidence="2">cv. WU1-14</strain>
    </source>
</reference>
<dbReference type="AlphaFoldDB" id="A0A2P5DSJ4"/>
<accession>A0A2P5DSJ4</accession>
<name>A0A2P5DSJ4_PARAD</name>
<proteinExistence type="predicted"/>
<dbReference type="EMBL" id="JXTB01000019">
    <property type="protein sequence ID" value="PON76256.1"/>
    <property type="molecule type" value="Genomic_DNA"/>
</dbReference>
<evidence type="ECO:0000313" key="2">
    <source>
        <dbReference type="Proteomes" id="UP000237105"/>
    </source>
</evidence>
<evidence type="ECO:0000313" key="1">
    <source>
        <dbReference type="EMBL" id="PON76256.1"/>
    </source>
</evidence>
<keyword evidence="2" id="KW-1185">Reference proteome</keyword>
<organism evidence="1 2">
    <name type="scientific">Parasponia andersonii</name>
    <name type="common">Sponia andersonii</name>
    <dbReference type="NCBI Taxonomy" id="3476"/>
    <lineage>
        <taxon>Eukaryota</taxon>
        <taxon>Viridiplantae</taxon>
        <taxon>Streptophyta</taxon>
        <taxon>Embryophyta</taxon>
        <taxon>Tracheophyta</taxon>
        <taxon>Spermatophyta</taxon>
        <taxon>Magnoliopsida</taxon>
        <taxon>eudicotyledons</taxon>
        <taxon>Gunneridae</taxon>
        <taxon>Pentapetalae</taxon>
        <taxon>rosids</taxon>
        <taxon>fabids</taxon>
        <taxon>Rosales</taxon>
        <taxon>Cannabaceae</taxon>
        <taxon>Parasponia</taxon>
    </lineage>
</organism>